<gene>
    <name evidence="2" type="ORF">FJT64_010873</name>
</gene>
<organism evidence="2 3">
    <name type="scientific">Amphibalanus amphitrite</name>
    <name type="common">Striped barnacle</name>
    <name type="synonym">Balanus amphitrite</name>
    <dbReference type="NCBI Taxonomy" id="1232801"/>
    <lineage>
        <taxon>Eukaryota</taxon>
        <taxon>Metazoa</taxon>
        <taxon>Ecdysozoa</taxon>
        <taxon>Arthropoda</taxon>
        <taxon>Crustacea</taxon>
        <taxon>Multicrustacea</taxon>
        <taxon>Cirripedia</taxon>
        <taxon>Thoracica</taxon>
        <taxon>Thoracicalcarea</taxon>
        <taxon>Balanomorpha</taxon>
        <taxon>Balanoidea</taxon>
        <taxon>Balanidae</taxon>
        <taxon>Amphibalaninae</taxon>
        <taxon>Amphibalanus</taxon>
    </lineage>
</organism>
<comment type="caution">
    <text evidence="2">The sequence shown here is derived from an EMBL/GenBank/DDBJ whole genome shotgun (WGS) entry which is preliminary data.</text>
</comment>
<dbReference type="EMBL" id="VIIS01001918">
    <property type="protein sequence ID" value="KAF0290961.1"/>
    <property type="molecule type" value="Genomic_DNA"/>
</dbReference>
<reference evidence="2 3" key="1">
    <citation type="submission" date="2019-07" db="EMBL/GenBank/DDBJ databases">
        <title>Draft genome assembly of a fouling barnacle, Amphibalanus amphitrite (Darwin, 1854): The first reference genome for Thecostraca.</title>
        <authorList>
            <person name="Kim W."/>
        </authorList>
    </citation>
    <scope>NUCLEOTIDE SEQUENCE [LARGE SCALE GENOMIC DNA]</scope>
    <source>
        <strain evidence="2">SNU_AA5</strain>
        <tissue evidence="2">Soma without cirri and trophi</tissue>
    </source>
</reference>
<accession>A0A6A4VNU5</accession>
<keyword evidence="1" id="KW-0812">Transmembrane</keyword>
<keyword evidence="1" id="KW-1133">Transmembrane helix</keyword>
<evidence type="ECO:0008006" key="4">
    <source>
        <dbReference type="Google" id="ProtNLM"/>
    </source>
</evidence>
<keyword evidence="1" id="KW-0472">Membrane</keyword>
<evidence type="ECO:0000313" key="3">
    <source>
        <dbReference type="Proteomes" id="UP000440578"/>
    </source>
</evidence>
<evidence type="ECO:0000313" key="2">
    <source>
        <dbReference type="EMBL" id="KAF0290961.1"/>
    </source>
</evidence>
<dbReference type="Proteomes" id="UP000440578">
    <property type="component" value="Unassembled WGS sequence"/>
</dbReference>
<protein>
    <recommendedName>
        <fullName evidence="4">Cytochrome b-c1 complex subunit 8</fullName>
    </recommendedName>
</protein>
<feature type="transmembrane region" description="Helical" evidence="1">
    <location>
        <begin position="44"/>
        <end position="67"/>
    </location>
</feature>
<proteinExistence type="predicted"/>
<name>A0A6A4VNU5_AMPAM</name>
<dbReference type="AlphaFoldDB" id="A0A6A4VNU5"/>
<keyword evidence="3" id="KW-1185">Reference proteome</keyword>
<sequence length="86" mass="10068">MFHLCVPLGRAGQQMSGRPMKYPYTLSAKIAQFPWGLYWKNAWVFRYGAFASAITFPIFVMIQNAVYSPSNVQKWTEIRKKELEHH</sequence>
<evidence type="ECO:0000256" key="1">
    <source>
        <dbReference type="SAM" id="Phobius"/>
    </source>
</evidence>